<accession>A0A3M7RSG9</accession>
<dbReference type="EMBL" id="REGN01002729">
    <property type="protein sequence ID" value="RNA26513.1"/>
    <property type="molecule type" value="Genomic_DNA"/>
</dbReference>
<sequence>MNILFNTFFPLMVFKMLLKSINGKNDPIGKNTKNYIKFEDILLQRLLKTNTQTKSLKNKPYIQT</sequence>
<protein>
    <submittedName>
        <fullName evidence="2">Uncharacterized protein</fullName>
    </submittedName>
</protein>
<organism evidence="2 3">
    <name type="scientific">Brachionus plicatilis</name>
    <name type="common">Marine rotifer</name>
    <name type="synonym">Brachionus muelleri</name>
    <dbReference type="NCBI Taxonomy" id="10195"/>
    <lineage>
        <taxon>Eukaryota</taxon>
        <taxon>Metazoa</taxon>
        <taxon>Spiralia</taxon>
        <taxon>Gnathifera</taxon>
        <taxon>Rotifera</taxon>
        <taxon>Eurotatoria</taxon>
        <taxon>Monogononta</taxon>
        <taxon>Pseudotrocha</taxon>
        <taxon>Ploima</taxon>
        <taxon>Brachionidae</taxon>
        <taxon>Brachionus</taxon>
    </lineage>
</organism>
<comment type="caution">
    <text evidence="2">The sequence shown here is derived from an EMBL/GenBank/DDBJ whole genome shotgun (WGS) entry which is preliminary data.</text>
</comment>
<dbReference type="Proteomes" id="UP000276133">
    <property type="component" value="Unassembled WGS sequence"/>
</dbReference>
<gene>
    <name evidence="2" type="ORF">BpHYR1_013851</name>
</gene>
<reference evidence="2 3" key="1">
    <citation type="journal article" date="2018" name="Sci. Rep.">
        <title>Genomic signatures of local adaptation to the degree of environmental predictability in rotifers.</title>
        <authorList>
            <person name="Franch-Gras L."/>
            <person name="Hahn C."/>
            <person name="Garcia-Roger E.M."/>
            <person name="Carmona M.J."/>
            <person name="Serra M."/>
            <person name="Gomez A."/>
        </authorList>
    </citation>
    <scope>NUCLEOTIDE SEQUENCE [LARGE SCALE GENOMIC DNA]</scope>
    <source>
        <strain evidence="2">HYR1</strain>
    </source>
</reference>
<feature type="signal peptide" evidence="1">
    <location>
        <begin position="1"/>
        <end position="23"/>
    </location>
</feature>
<evidence type="ECO:0000313" key="3">
    <source>
        <dbReference type="Proteomes" id="UP000276133"/>
    </source>
</evidence>
<name>A0A3M7RSG9_BRAPC</name>
<evidence type="ECO:0000313" key="2">
    <source>
        <dbReference type="EMBL" id="RNA26513.1"/>
    </source>
</evidence>
<keyword evidence="3" id="KW-1185">Reference proteome</keyword>
<proteinExistence type="predicted"/>
<dbReference type="AlphaFoldDB" id="A0A3M7RSG9"/>
<keyword evidence="1" id="KW-0732">Signal</keyword>
<evidence type="ECO:0000256" key="1">
    <source>
        <dbReference type="SAM" id="SignalP"/>
    </source>
</evidence>
<feature type="chain" id="PRO_5018312396" evidence="1">
    <location>
        <begin position="24"/>
        <end position="64"/>
    </location>
</feature>